<dbReference type="AlphaFoldDB" id="A0A7S2HRA5"/>
<dbReference type="InterPro" id="IPR000210">
    <property type="entry name" value="BTB/POZ_dom"/>
</dbReference>
<feature type="domain" description="BTB" evidence="5">
    <location>
        <begin position="262"/>
        <end position="425"/>
    </location>
</feature>
<feature type="domain" description="BTB" evidence="5">
    <location>
        <begin position="498"/>
        <end position="612"/>
    </location>
</feature>
<dbReference type="PANTHER" id="PTHR24072">
    <property type="entry name" value="RHO FAMILY GTPASE"/>
    <property type="match status" value="1"/>
</dbReference>
<evidence type="ECO:0000256" key="1">
    <source>
        <dbReference type="ARBA" id="ARBA00010142"/>
    </source>
</evidence>
<feature type="compositionally biased region" description="Basic and acidic residues" evidence="4">
    <location>
        <begin position="475"/>
        <end position="494"/>
    </location>
</feature>
<dbReference type="SMART" id="SM00173">
    <property type="entry name" value="RAS"/>
    <property type="match status" value="1"/>
</dbReference>
<dbReference type="PROSITE" id="PS51419">
    <property type="entry name" value="RAB"/>
    <property type="match status" value="1"/>
</dbReference>
<evidence type="ECO:0000256" key="3">
    <source>
        <dbReference type="ARBA" id="ARBA00023134"/>
    </source>
</evidence>
<evidence type="ECO:0000259" key="5">
    <source>
        <dbReference type="SMART" id="SM00225"/>
    </source>
</evidence>
<organism evidence="6">
    <name type="scientific">Octactis speculum</name>
    <dbReference type="NCBI Taxonomy" id="3111310"/>
    <lineage>
        <taxon>Eukaryota</taxon>
        <taxon>Sar</taxon>
        <taxon>Stramenopiles</taxon>
        <taxon>Ochrophyta</taxon>
        <taxon>Dictyochophyceae</taxon>
        <taxon>Dictyochales</taxon>
        <taxon>Dictyochaceae</taxon>
        <taxon>Octactis</taxon>
    </lineage>
</organism>
<dbReference type="InterPro" id="IPR011333">
    <property type="entry name" value="SKP1/BTB/POZ_sf"/>
</dbReference>
<dbReference type="NCBIfam" id="TIGR00231">
    <property type="entry name" value="small_GTP"/>
    <property type="match status" value="1"/>
</dbReference>
<keyword evidence="3" id="KW-0342">GTP-binding</keyword>
<dbReference type="GO" id="GO:0003924">
    <property type="term" value="F:GTPase activity"/>
    <property type="evidence" value="ECO:0007669"/>
    <property type="project" value="InterPro"/>
</dbReference>
<dbReference type="SMART" id="SM00174">
    <property type="entry name" value="RHO"/>
    <property type="match status" value="1"/>
</dbReference>
<dbReference type="SUPFAM" id="SSF54695">
    <property type="entry name" value="POZ domain"/>
    <property type="match status" value="2"/>
</dbReference>
<dbReference type="InterPro" id="IPR003578">
    <property type="entry name" value="Small_GTPase_Rho"/>
</dbReference>
<evidence type="ECO:0000256" key="2">
    <source>
        <dbReference type="ARBA" id="ARBA00022741"/>
    </source>
</evidence>
<evidence type="ECO:0000313" key="6">
    <source>
        <dbReference type="EMBL" id="CAD9497764.1"/>
    </source>
</evidence>
<dbReference type="SUPFAM" id="SSF52540">
    <property type="entry name" value="P-loop containing nucleoside triphosphate hydrolases"/>
    <property type="match status" value="1"/>
</dbReference>
<dbReference type="Gene3D" id="3.30.710.10">
    <property type="entry name" value="Potassium Channel Kv1.1, Chain A"/>
    <property type="match status" value="2"/>
</dbReference>
<reference evidence="6" key="1">
    <citation type="submission" date="2021-01" db="EMBL/GenBank/DDBJ databases">
        <authorList>
            <person name="Corre E."/>
            <person name="Pelletier E."/>
            <person name="Niang G."/>
            <person name="Scheremetjew M."/>
            <person name="Finn R."/>
            <person name="Kale V."/>
            <person name="Holt S."/>
            <person name="Cochrane G."/>
            <person name="Meng A."/>
            <person name="Brown T."/>
            <person name="Cohen L."/>
        </authorList>
    </citation>
    <scope>NUCLEOTIDE SEQUENCE</scope>
    <source>
        <strain evidence="6">CCMP1381</strain>
    </source>
</reference>
<name>A0A7S2HRA5_9STRA</name>
<sequence length="732" mass="80756">MITDCGTETVKMESIKCVVVGDGACGKSCLLITFTTNSFPGEYVPTVFDNYSSNYLFQGKPVNLGLWDTAGQEDYDRLRPLSYPCTDIFLVCFSHASRSSLENVRNKWAPELSYHAPGVPVLLVGCKSDLLPAHENITDTEHLIGTAKESREPRRYVLDEDAQRVVQECGFAGYVSTSALIGHHVTELFDSAIRVSRHHCQPRPQLRKSLRSMWGRRQQQREEEAMAPVMPEAGRAPFIYVTEDETPALMGQTLKDAEALRGDVMFVAGLPGGDVTTTESTAGIPPPMPWKRVAHRAILVIFSRLFRCLFNIDADVRDTPFCIGCDEVACQRADESHASLTPDSISKSLLPSWLLSCDCQDEDMFVVTFNSDAIEPVVMGHILDHCYTGCVSFPLGERDAVAASAQLIGLPELAAACANASAGDNFLNPSLQTYVLERAASTARRLLLKKPYPLHDVMVTSSPSSSPYALASTEGGDRYEYDSSARATTQKDRDTEEDDAVDKTTTEHPSHSCLLAAASPVLRSMLFSDAGGVFSSDRLQEEWSPESQTQTLCLSELSGGALGAILEYTYTRQAPQIEAHGGRDAMEILAASDRFAMPRLQSLVEIFISKALDKAIAVSIKDADCDIIGLLISARQCGAHQLGNFLRHFVATNYLVLIEDEESDGENLRRLEEQAPEDVDYIQKHRWPPLSYLSAVEEYNENKRSKMSKSKCSATATDQAKSHYSWLKRLAW</sequence>
<dbReference type="FunFam" id="3.40.50.300:FF:001179">
    <property type="entry name" value="Rho family GTPase"/>
    <property type="match status" value="1"/>
</dbReference>
<dbReference type="InterPro" id="IPR027417">
    <property type="entry name" value="P-loop_NTPase"/>
</dbReference>
<dbReference type="SMART" id="SM00175">
    <property type="entry name" value="RAB"/>
    <property type="match status" value="1"/>
</dbReference>
<proteinExistence type="inferred from homology"/>
<gene>
    <name evidence="6" type="ORF">DSPE1174_LOCUS33211</name>
</gene>
<comment type="similarity">
    <text evidence="1">Belongs to the small GTPase superfamily. Rho family.</text>
</comment>
<protein>
    <recommendedName>
        <fullName evidence="5">BTB domain-containing protein</fullName>
    </recommendedName>
</protein>
<dbReference type="GO" id="GO:0007264">
    <property type="term" value="P:small GTPase-mediated signal transduction"/>
    <property type="evidence" value="ECO:0007669"/>
    <property type="project" value="InterPro"/>
</dbReference>
<dbReference type="Gene3D" id="3.40.50.300">
    <property type="entry name" value="P-loop containing nucleotide triphosphate hydrolases"/>
    <property type="match status" value="1"/>
</dbReference>
<dbReference type="PROSITE" id="PS51421">
    <property type="entry name" value="RAS"/>
    <property type="match status" value="1"/>
</dbReference>
<dbReference type="CDD" id="cd00157">
    <property type="entry name" value="Rho"/>
    <property type="match status" value="1"/>
</dbReference>
<dbReference type="PROSITE" id="PS51420">
    <property type="entry name" value="RHO"/>
    <property type="match status" value="1"/>
</dbReference>
<feature type="region of interest" description="Disordered" evidence="4">
    <location>
        <begin position="461"/>
        <end position="509"/>
    </location>
</feature>
<dbReference type="GO" id="GO:0005525">
    <property type="term" value="F:GTP binding"/>
    <property type="evidence" value="ECO:0007669"/>
    <property type="project" value="UniProtKB-KW"/>
</dbReference>
<dbReference type="InterPro" id="IPR001806">
    <property type="entry name" value="Small_GTPase"/>
</dbReference>
<dbReference type="Pfam" id="PF00651">
    <property type="entry name" value="BTB"/>
    <property type="match status" value="1"/>
</dbReference>
<evidence type="ECO:0000256" key="4">
    <source>
        <dbReference type="SAM" id="MobiDB-lite"/>
    </source>
</evidence>
<keyword evidence="2" id="KW-0547">Nucleotide-binding</keyword>
<dbReference type="PRINTS" id="PR00449">
    <property type="entry name" value="RASTRNSFRMNG"/>
</dbReference>
<dbReference type="InterPro" id="IPR005225">
    <property type="entry name" value="Small_GTP-bd"/>
</dbReference>
<dbReference type="EMBL" id="HBGS01063733">
    <property type="protein sequence ID" value="CAD9497764.1"/>
    <property type="molecule type" value="Transcribed_RNA"/>
</dbReference>
<dbReference type="Pfam" id="PF00071">
    <property type="entry name" value="Ras"/>
    <property type="match status" value="1"/>
</dbReference>
<accession>A0A7S2HRA5</accession>
<dbReference type="SMART" id="SM00225">
    <property type="entry name" value="BTB"/>
    <property type="match status" value="2"/>
</dbReference>